<keyword evidence="3" id="KW-0597">Phosphoprotein</keyword>
<dbReference type="InterPro" id="IPR013783">
    <property type="entry name" value="Ig-like_fold"/>
</dbReference>
<evidence type="ECO:0000256" key="4">
    <source>
        <dbReference type="ARBA" id="ARBA00023157"/>
    </source>
</evidence>
<dbReference type="InterPro" id="IPR013098">
    <property type="entry name" value="Ig_I-set"/>
</dbReference>
<evidence type="ECO:0000313" key="6">
    <source>
        <dbReference type="Ensembl" id="ENSAPOP00000029145.1"/>
    </source>
</evidence>
<dbReference type="GeneTree" id="ENSGT00940000177473"/>
<dbReference type="STRING" id="80966.ENSAPOP00000029145"/>
<dbReference type="SMART" id="SM00409">
    <property type="entry name" value="IG"/>
    <property type="match status" value="1"/>
</dbReference>
<dbReference type="InterPro" id="IPR036179">
    <property type="entry name" value="Ig-like_dom_sf"/>
</dbReference>
<dbReference type="FunFam" id="2.60.40.10:FF:000707">
    <property type="entry name" value="Obscurin, cytoskeletal calmodulin and titin-interacting RhoGEF"/>
    <property type="match status" value="1"/>
</dbReference>
<dbReference type="PROSITE" id="PS50835">
    <property type="entry name" value="IG_LIKE"/>
    <property type="match status" value="1"/>
</dbReference>
<proteinExistence type="predicted"/>
<dbReference type="SMART" id="SM00408">
    <property type="entry name" value="IGc2"/>
    <property type="match status" value="1"/>
</dbReference>
<dbReference type="InterPro" id="IPR003599">
    <property type="entry name" value="Ig_sub"/>
</dbReference>
<accession>A0A3Q1HLX5</accession>
<dbReference type="Pfam" id="PF07679">
    <property type="entry name" value="I-set"/>
    <property type="match status" value="1"/>
</dbReference>
<dbReference type="PANTHER" id="PTHR35971:SF5">
    <property type="entry name" value="OBSCURIN LIKE CYTOSKELETAL ADAPTOR 1"/>
    <property type="match status" value="1"/>
</dbReference>
<evidence type="ECO:0000259" key="5">
    <source>
        <dbReference type="PROSITE" id="PS50835"/>
    </source>
</evidence>
<dbReference type="InterPro" id="IPR052385">
    <property type="entry name" value="Obscurin/Obscurin-like_Reg"/>
</dbReference>
<feature type="domain" description="Ig-like" evidence="5">
    <location>
        <begin position="45"/>
        <end position="133"/>
    </location>
</feature>
<dbReference type="PANTHER" id="PTHR35971">
    <property type="entry name" value="SI:DKEY-31G6.6"/>
    <property type="match status" value="1"/>
</dbReference>
<evidence type="ECO:0000256" key="3">
    <source>
        <dbReference type="ARBA" id="ARBA00022553"/>
    </source>
</evidence>
<protein>
    <recommendedName>
        <fullName evidence="5">Ig-like domain-containing protein</fullName>
    </recommendedName>
</protein>
<dbReference type="SUPFAM" id="SSF48726">
    <property type="entry name" value="Immunoglobulin"/>
    <property type="match status" value="1"/>
</dbReference>
<dbReference type="InterPro" id="IPR007110">
    <property type="entry name" value="Ig-like_dom"/>
</dbReference>
<keyword evidence="4" id="KW-1015">Disulfide bond</keyword>
<dbReference type="Gene3D" id="2.60.40.10">
    <property type="entry name" value="Immunoglobulins"/>
    <property type="match status" value="1"/>
</dbReference>
<sequence length="191" mass="20780">MLFAFLKEEGKASGHGTVCVFLKKPCSHLKLFKSLILLVSLAAAPVLFKKELESQEAREGGEASLSCETSSPDCKVTWRKGSTVLTHGKKYTMEHRATTHILVIHKLAMEDSGEYTCDTGDKKSALLSNTHLSFTSSAPSQLRTKTSNSPTHTMSLAFLSTVSSSLASCQYPIALGCDGYCEPWLLDFLTP</sequence>
<evidence type="ECO:0000313" key="7">
    <source>
        <dbReference type="Proteomes" id="UP000257200"/>
    </source>
</evidence>
<reference evidence="6" key="2">
    <citation type="submission" date="2025-09" db="UniProtKB">
        <authorList>
            <consortium name="Ensembl"/>
        </authorList>
    </citation>
    <scope>IDENTIFICATION</scope>
</reference>
<dbReference type="Ensembl" id="ENSAPOT00000031911.1">
    <property type="protein sequence ID" value="ENSAPOP00000029145.1"/>
    <property type="gene ID" value="ENSAPOG00000014830.1"/>
</dbReference>
<keyword evidence="7" id="KW-1185">Reference proteome</keyword>
<keyword evidence="2" id="KW-0963">Cytoplasm</keyword>
<dbReference type="InParanoid" id="A0A3Q1HLX5"/>
<dbReference type="GO" id="GO:0005737">
    <property type="term" value="C:cytoplasm"/>
    <property type="evidence" value="ECO:0007669"/>
    <property type="project" value="UniProtKB-SubCell"/>
</dbReference>
<dbReference type="AlphaFoldDB" id="A0A3Q1HLX5"/>
<dbReference type="Proteomes" id="UP000257200">
    <property type="component" value="Unplaced"/>
</dbReference>
<name>A0A3Q1HLX5_9TELE</name>
<organism evidence="6 7">
    <name type="scientific">Acanthochromis polyacanthus</name>
    <name type="common">spiny chromis</name>
    <dbReference type="NCBI Taxonomy" id="80966"/>
    <lineage>
        <taxon>Eukaryota</taxon>
        <taxon>Metazoa</taxon>
        <taxon>Chordata</taxon>
        <taxon>Craniata</taxon>
        <taxon>Vertebrata</taxon>
        <taxon>Euteleostomi</taxon>
        <taxon>Actinopterygii</taxon>
        <taxon>Neopterygii</taxon>
        <taxon>Teleostei</taxon>
        <taxon>Neoteleostei</taxon>
        <taxon>Acanthomorphata</taxon>
        <taxon>Ovalentaria</taxon>
        <taxon>Pomacentridae</taxon>
        <taxon>Acanthochromis</taxon>
    </lineage>
</organism>
<reference evidence="6" key="1">
    <citation type="submission" date="2025-08" db="UniProtKB">
        <authorList>
            <consortium name="Ensembl"/>
        </authorList>
    </citation>
    <scope>IDENTIFICATION</scope>
</reference>
<dbReference type="InterPro" id="IPR003598">
    <property type="entry name" value="Ig_sub2"/>
</dbReference>
<evidence type="ECO:0000256" key="1">
    <source>
        <dbReference type="ARBA" id="ARBA00004496"/>
    </source>
</evidence>
<evidence type="ECO:0000256" key="2">
    <source>
        <dbReference type="ARBA" id="ARBA00022490"/>
    </source>
</evidence>
<comment type="subcellular location">
    <subcellularLocation>
        <location evidence="1">Cytoplasm</location>
    </subcellularLocation>
</comment>